<reference evidence="3" key="1">
    <citation type="submission" date="2021-05" db="EMBL/GenBank/DDBJ databases">
        <authorList>
            <person name="Pietrasiak N."/>
            <person name="Ward R."/>
            <person name="Stajich J.E."/>
            <person name="Kurbessoian T."/>
        </authorList>
    </citation>
    <scope>NUCLEOTIDE SEQUENCE</scope>
    <source>
        <strain evidence="3">CPER-KK1</strain>
    </source>
</reference>
<dbReference type="PROSITE" id="PS51898">
    <property type="entry name" value="TYR_RECOMBINASE"/>
    <property type="match status" value="1"/>
</dbReference>
<keyword evidence="1" id="KW-0233">DNA recombination</keyword>
<dbReference type="InterPro" id="IPR011010">
    <property type="entry name" value="DNA_brk_join_enz"/>
</dbReference>
<feature type="domain" description="Tyr recombinase" evidence="2">
    <location>
        <begin position="158"/>
        <end position="368"/>
    </location>
</feature>
<evidence type="ECO:0000256" key="1">
    <source>
        <dbReference type="ARBA" id="ARBA00023172"/>
    </source>
</evidence>
<protein>
    <submittedName>
        <fullName evidence="3">Site-specific integrase</fullName>
    </submittedName>
</protein>
<dbReference type="Gene3D" id="1.10.443.10">
    <property type="entry name" value="Intergrase catalytic core"/>
    <property type="match status" value="1"/>
</dbReference>
<dbReference type="CDD" id="cd00397">
    <property type="entry name" value="DNA_BRE_C"/>
    <property type="match status" value="1"/>
</dbReference>
<dbReference type="SUPFAM" id="SSF56349">
    <property type="entry name" value="DNA breaking-rejoining enzymes"/>
    <property type="match status" value="1"/>
</dbReference>
<dbReference type="GO" id="GO:0006310">
    <property type="term" value="P:DNA recombination"/>
    <property type="evidence" value="ECO:0007669"/>
    <property type="project" value="UniProtKB-KW"/>
</dbReference>
<reference evidence="3" key="2">
    <citation type="journal article" date="2022" name="Microbiol. Resour. Announc.">
        <title>Metagenome Sequencing to Explore Phylogenomics of Terrestrial Cyanobacteria.</title>
        <authorList>
            <person name="Ward R.D."/>
            <person name="Stajich J.E."/>
            <person name="Johansen J.R."/>
            <person name="Huntemann M."/>
            <person name="Clum A."/>
            <person name="Foster B."/>
            <person name="Foster B."/>
            <person name="Roux S."/>
            <person name="Palaniappan K."/>
            <person name="Varghese N."/>
            <person name="Mukherjee S."/>
            <person name="Reddy T.B.K."/>
            <person name="Daum C."/>
            <person name="Copeland A."/>
            <person name="Chen I.A."/>
            <person name="Ivanova N.N."/>
            <person name="Kyrpides N.C."/>
            <person name="Shapiro N."/>
            <person name="Eloe-Fadrosh E.A."/>
            <person name="Pietrasiak N."/>
        </authorList>
    </citation>
    <scope>NUCLEOTIDE SEQUENCE</scope>
    <source>
        <strain evidence="3">CPER-KK1</strain>
    </source>
</reference>
<dbReference type="AlphaFoldDB" id="A0A951UBR9"/>
<accession>A0A951UBR9</accession>
<comment type="caution">
    <text evidence="3">The sequence shown here is derived from an EMBL/GenBank/DDBJ whole genome shotgun (WGS) entry which is preliminary data.</text>
</comment>
<dbReference type="GO" id="GO:0015074">
    <property type="term" value="P:DNA integration"/>
    <property type="evidence" value="ECO:0007669"/>
    <property type="project" value="InterPro"/>
</dbReference>
<dbReference type="Proteomes" id="UP000753908">
    <property type="component" value="Unassembled WGS sequence"/>
</dbReference>
<dbReference type="InterPro" id="IPR002104">
    <property type="entry name" value="Integrase_catalytic"/>
</dbReference>
<evidence type="ECO:0000313" key="4">
    <source>
        <dbReference type="Proteomes" id="UP000753908"/>
    </source>
</evidence>
<dbReference type="Pfam" id="PF00589">
    <property type="entry name" value="Phage_integrase"/>
    <property type="match status" value="1"/>
</dbReference>
<evidence type="ECO:0000313" key="3">
    <source>
        <dbReference type="EMBL" id="MBW4545941.1"/>
    </source>
</evidence>
<organism evidence="3 4">
    <name type="scientific">Symplocastrum torsivum CPER-KK1</name>
    <dbReference type="NCBI Taxonomy" id="450513"/>
    <lineage>
        <taxon>Bacteria</taxon>
        <taxon>Bacillati</taxon>
        <taxon>Cyanobacteriota</taxon>
        <taxon>Cyanophyceae</taxon>
        <taxon>Oscillatoriophycideae</taxon>
        <taxon>Oscillatoriales</taxon>
        <taxon>Microcoleaceae</taxon>
        <taxon>Symplocastrum</taxon>
    </lineage>
</organism>
<dbReference type="GO" id="GO:0003677">
    <property type="term" value="F:DNA binding"/>
    <property type="evidence" value="ECO:0007669"/>
    <property type="project" value="InterPro"/>
</dbReference>
<name>A0A951UBR9_9CYAN</name>
<evidence type="ECO:0000259" key="2">
    <source>
        <dbReference type="PROSITE" id="PS51898"/>
    </source>
</evidence>
<proteinExistence type="predicted"/>
<dbReference type="InterPro" id="IPR013762">
    <property type="entry name" value="Integrase-like_cat_sf"/>
</dbReference>
<dbReference type="EMBL" id="JAHHIF010000019">
    <property type="protein sequence ID" value="MBW4545941.1"/>
    <property type="molecule type" value="Genomic_DNA"/>
</dbReference>
<gene>
    <name evidence="3" type="ORF">KME25_16055</name>
</gene>
<sequence length="488" mass="56859">MILALQQTELYEVLNHPDNPIYVHLNDTKLERDIWDIRQDLPTLAEDAQLNGSRTISFKAISLPWLKELTKLSVLVAVGNRRWSLSRLLNILSATNNFSKWLVEQGYVTPSLLTLQIVQQWAQDKSMSQVHCLSGLLYVLRQSGCIQFQVSYLGQNRTKPPKIIPEEVKHKLDIALEQLDKPIYLMFKLHAALGTRISEISKIPIDCLRWREGVPRIRLCTGKQDNSKQEQDLPEELVFLVKQQQVLVRQEFGEDFPWLFSHWVWSTKGFQHQDSWPPNVKYHREQPKKLREKLNNLLTRIIEKNDIRTNDGSLAHVTTHMYRRTYATIADRMGKRPDQIQNGLRHANPDMQDSYVCVSPQEQEKRTERVLVDKDGRHTIYPTDQDSQFLRKEWGARQVELGLCTRPKINEKCEFEYVCLGCEHVRFADEHLPQLLQVRERNQELLEHCLEAGQSDSRKAHSARQFISILNTIVAGLWAEGNQKLTHE</sequence>